<dbReference type="Gene3D" id="3.30.450.20">
    <property type="entry name" value="PAS domain"/>
    <property type="match status" value="3"/>
</dbReference>
<dbReference type="SUPFAM" id="SSF55874">
    <property type="entry name" value="ATPase domain of HSP90 chaperone/DNA topoisomerase II/histidine kinase"/>
    <property type="match status" value="1"/>
</dbReference>
<dbReference type="SMART" id="SM00388">
    <property type="entry name" value="HisKA"/>
    <property type="match status" value="1"/>
</dbReference>
<dbReference type="SUPFAM" id="SSF55785">
    <property type="entry name" value="PYP-like sensor domain (PAS domain)"/>
    <property type="match status" value="3"/>
</dbReference>
<dbReference type="CDD" id="cd00082">
    <property type="entry name" value="HisKA"/>
    <property type="match status" value="1"/>
</dbReference>
<dbReference type="PROSITE" id="PS50109">
    <property type="entry name" value="HIS_KIN"/>
    <property type="match status" value="1"/>
</dbReference>
<comment type="catalytic activity">
    <reaction evidence="1">
        <text>ATP + protein L-histidine = ADP + protein N-phospho-L-histidine.</text>
        <dbReference type="EC" id="2.7.13.3"/>
    </reaction>
</comment>
<dbReference type="Gene3D" id="1.10.287.130">
    <property type="match status" value="1"/>
</dbReference>
<dbReference type="RefSeq" id="WP_133473650.1">
    <property type="nucleotide sequence ID" value="NZ_SNWP01000010.1"/>
</dbReference>
<keyword evidence="5" id="KW-0418">Kinase</keyword>
<dbReference type="SUPFAM" id="SSF47384">
    <property type="entry name" value="Homodimeric domain of signal transducing histidine kinase"/>
    <property type="match status" value="1"/>
</dbReference>
<dbReference type="Pfam" id="PF08447">
    <property type="entry name" value="PAS_3"/>
    <property type="match status" value="1"/>
</dbReference>
<dbReference type="InterPro" id="IPR052162">
    <property type="entry name" value="Sensor_kinase/Photoreceptor"/>
</dbReference>
<sequence length="621" mass="71487">MTDTGVYRVMIENAMDAFFLTKTDGTILDANAAACQMFGYTQEEFRGVGRKQIIDIDSPGLVDHLKKRQESGKVVCELIGIKKNGEKFPIWVSSVIFSEEGNEQKTFTIIHDISELKKREEELRTAERNMRVILNNTNELFIVLDKDLNIINFNKVTEEKSRKLLGVPFEKGRSIFDSADPQRLPYLKQLYADVLNGAIRQNIVEIPSTSEHPKIIVEIRYAPLKENGEIIGVIINVHDITEAKEKEAILLQTNERFHYVAKATNDAIWDWDIKKDEVLRVGDGLKNIFGYEIEEAAHEKNFWIDRVHPADLQNMLEKRKYILFQTKELYWEDEYRFRRANGTYAYVFDKGYIIRDKEGNPERMIGATQDVSQRKESESLLLELNNRLKKRADELINSNVELERFAYVASHDLQEPLRMVTSFLQLFRKRYEGKIDETADQYIHFAVDGAERMKTLIMDLLEYSRVGSSAEVFQETDTGELLATLKDVFYKTCEETGAVIHIGKMPVVKANKTQLFQLFQNLVSNALKYHGNQAPEISMSFEENEDEYIFAVKDNGIGIDASFHEKIFVIFQRLHSRTEYSGTGIGLAICKKIVERHGGKIWVSSEPGKGSTFFFSISKRI</sequence>
<dbReference type="InterPro" id="IPR003594">
    <property type="entry name" value="HATPase_dom"/>
</dbReference>
<feature type="domain" description="PAS" evidence="7">
    <location>
        <begin position="253"/>
        <end position="326"/>
    </location>
</feature>
<feature type="domain" description="Histidine kinase" evidence="6">
    <location>
        <begin position="408"/>
        <end position="621"/>
    </location>
</feature>
<dbReference type="OrthoDB" id="9766459at2"/>
<evidence type="ECO:0000256" key="4">
    <source>
        <dbReference type="ARBA" id="ARBA00022679"/>
    </source>
</evidence>
<dbReference type="PANTHER" id="PTHR43304:SF1">
    <property type="entry name" value="PAC DOMAIN-CONTAINING PROTEIN"/>
    <property type="match status" value="1"/>
</dbReference>
<dbReference type="SMART" id="SM00086">
    <property type="entry name" value="PAC"/>
    <property type="match status" value="2"/>
</dbReference>
<comment type="caution">
    <text evidence="9">The sequence shown here is derived from an EMBL/GenBank/DDBJ whole genome shotgun (WGS) entry which is preliminary data.</text>
</comment>
<dbReference type="InterPro" id="IPR036890">
    <property type="entry name" value="HATPase_C_sf"/>
</dbReference>
<dbReference type="InterPro" id="IPR005467">
    <property type="entry name" value="His_kinase_dom"/>
</dbReference>
<evidence type="ECO:0000256" key="3">
    <source>
        <dbReference type="ARBA" id="ARBA00022553"/>
    </source>
</evidence>
<evidence type="ECO:0000256" key="1">
    <source>
        <dbReference type="ARBA" id="ARBA00000085"/>
    </source>
</evidence>
<dbReference type="GO" id="GO:0000155">
    <property type="term" value="F:phosphorelay sensor kinase activity"/>
    <property type="evidence" value="ECO:0007669"/>
    <property type="project" value="InterPro"/>
</dbReference>
<dbReference type="SMART" id="SM00387">
    <property type="entry name" value="HATPase_c"/>
    <property type="match status" value="1"/>
</dbReference>
<dbReference type="Pfam" id="PF02518">
    <property type="entry name" value="HATPase_c"/>
    <property type="match status" value="1"/>
</dbReference>
<dbReference type="EC" id="2.7.13.3" evidence="2"/>
<dbReference type="InterPro" id="IPR013655">
    <property type="entry name" value="PAS_fold_3"/>
</dbReference>
<dbReference type="PROSITE" id="PS50112">
    <property type="entry name" value="PAS"/>
    <property type="match status" value="2"/>
</dbReference>
<dbReference type="AlphaFoldDB" id="A0A4R6J1H9"/>
<dbReference type="InterPro" id="IPR013656">
    <property type="entry name" value="PAS_4"/>
</dbReference>
<keyword evidence="10" id="KW-1185">Reference proteome</keyword>
<evidence type="ECO:0000259" key="8">
    <source>
        <dbReference type="PROSITE" id="PS50113"/>
    </source>
</evidence>
<dbReference type="InterPro" id="IPR035965">
    <property type="entry name" value="PAS-like_dom_sf"/>
</dbReference>
<dbReference type="PANTHER" id="PTHR43304">
    <property type="entry name" value="PHYTOCHROME-LIKE PROTEIN CPH1"/>
    <property type="match status" value="1"/>
</dbReference>
<dbReference type="SMART" id="SM00091">
    <property type="entry name" value="PAS"/>
    <property type="match status" value="3"/>
</dbReference>
<evidence type="ECO:0000313" key="9">
    <source>
        <dbReference type="EMBL" id="TDO29043.1"/>
    </source>
</evidence>
<dbReference type="Pfam" id="PF13426">
    <property type="entry name" value="PAS_9"/>
    <property type="match status" value="1"/>
</dbReference>
<dbReference type="NCBIfam" id="TIGR00229">
    <property type="entry name" value="sensory_box"/>
    <property type="match status" value="3"/>
</dbReference>
<feature type="domain" description="PAS" evidence="7">
    <location>
        <begin position="3"/>
        <end position="47"/>
    </location>
</feature>
<reference evidence="9 10" key="1">
    <citation type="submission" date="2019-03" db="EMBL/GenBank/DDBJ databases">
        <title>Genomic Encyclopedia of Archaeal and Bacterial Type Strains, Phase II (KMG-II): from individual species to whole genera.</title>
        <authorList>
            <person name="Goeker M."/>
        </authorList>
    </citation>
    <scope>NUCLEOTIDE SEQUENCE [LARGE SCALE GENOMIC DNA]</scope>
    <source>
        <strain evidence="9 10">DSM 28323</strain>
    </source>
</reference>
<feature type="domain" description="PAC" evidence="8">
    <location>
        <begin position="74"/>
        <end position="125"/>
    </location>
</feature>
<dbReference type="Pfam" id="PF08448">
    <property type="entry name" value="PAS_4"/>
    <property type="match status" value="1"/>
</dbReference>
<gene>
    <name evidence="9" type="ORF">BC659_1125</name>
</gene>
<keyword evidence="3" id="KW-0597">Phosphoprotein</keyword>
<dbReference type="PROSITE" id="PS50113">
    <property type="entry name" value="PAC"/>
    <property type="match status" value="2"/>
</dbReference>
<accession>A0A4R6J1H9</accession>
<feature type="domain" description="PAC" evidence="8">
    <location>
        <begin position="331"/>
        <end position="383"/>
    </location>
</feature>
<dbReference type="InterPro" id="IPR003661">
    <property type="entry name" value="HisK_dim/P_dom"/>
</dbReference>
<name>A0A4R6J1H9_9BACT</name>
<dbReference type="Proteomes" id="UP000295741">
    <property type="component" value="Unassembled WGS sequence"/>
</dbReference>
<evidence type="ECO:0000256" key="2">
    <source>
        <dbReference type="ARBA" id="ARBA00012438"/>
    </source>
</evidence>
<dbReference type="CDD" id="cd00130">
    <property type="entry name" value="PAS"/>
    <property type="match status" value="3"/>
</dbReference>
<dbReference type="FunFam" id="3.30.565.10:FF:000006">
    <property type="entry name" value="Sensor histidine kinase WalK"/>
    <property type="match status" value="1"/>
</dbReference>
<organism evidence="9 10">
    <name type="scientific">Sediminibacterium goheungense</name>
    <dbReference type="NCBI Taxonomy" id="1086393"/>
    <lineage>
        <taxon>Bacteria</taxon>
        <taxon>Pseudomonadati</taxon>
        <taxon>Bacteroidota</taxon>
        <taxon>Chitinophagia</taxon>
        <taxon>Chitinophagales</taxon>
        <taxon>Chitinophagaceae</taxon>
        <taxon>Sediminibacterium</taxon>
    </lineage>
</organism>
<keyword evidence="4" id="KW-0808">Transferase</keyword>
<dbReference type="InterPro" id="IPR000014">
    <property type="entry name" value="PAS"/>
</dbReference>
<dbReference type="EMBL" id="SNWP01000010">
    <property type="protein sequence ID" value="TDO29043.1"/>
    <property type="molecule type" value="Genomic_DNA"/>
</dbReference>
<dbReference type="InterPro" id="IPR036097">
    <property type="entry name" value="HisK_dim/P_sf"/>
</dbReference>
<dbReference type="PRINTS" id="PR00344">
    <property type="entry name" value="BCTRLSENSOR"/>
</dbReference>
<evidence type="ECO:0000256" key="5">
    <source>
        <dbReference type="ARBA" id="ARBA00022777"/>
    </source>
</evidence>
<dbReference type="InterPro" id="IPR000700">
    <property type="entry name" value="PAS-assoc_C"/>
</dbReference>
<evidence type="ECO:0000259" key="7">
    <source>
        <dbReference type="PROSITE" id="PS50112"/>
    </source>
</evidence>
<protein>
    <recommendedName>
        <fullName evidence="2">histidine kinase</fullName>
        <ecNumber evidence="2">2.7.13.3</ecNumber>
    </recommendedName>
</protein>
<evidence type="ECO:0000313" key="10">
    <source>
        <dbReference type="Proteomes" id="UP000295741"/>
    </source>
</evidence>
<proteinExistence type="predicted"/>
<evidence type="ECO:0000259" key="6">
    <source>
        <dbReference type="PROSITE" id="PS50109"/>
    </source>
</evidence>
<dbReference type="Pfam" id="PF00512">
    <property type="entry name" value="HisKA"/>
    <property type="match status" value="1"/>
</dbReference>
<dbReference type="InterPro" id="IPR004358">
    <property type="entry name" value="Sig_transdc_His_kin-like_C"/>
</dbReference>
<dbReference type="Gene3D" id="3.30.565.10">
    <property type="entry name" value="Histidine kinase-like ATPase, C-terminal domain"/>
    <property type="match status" value="1"/>
</dbReference>
<dbReference type="InterPro" id="IPR001610">
    <property type="entry name" value="PAC"/>
</dbReference>